<sequence length="122" mass="12392">MKKIMIATLGAAAMMPLGACSQYGMGGPGYASDNYAPAGRHHRGQYGERSLGRGDRIYRGQDGRYYCKRDDGTTGAIVGGIGGGVLGNLIAPGGSKTLGTIIGAAGGALIGQQVDKGDIKCK</sequence>
<accession>A0A840YV86</accession>
<comment type="similarity">
    <text evidence="2">Belongs to the rickettsiale 17 kDa surface antigen family.</text>
</comment>
<keyword evidence="8" id="KW-1185">Reference proteome</keyword>
<proteinExistence type="inferred from homology"/>
<evidence type="ECO:0000256" key="2">
    <source>
        <dbReference type="ARBA" id="ARBA00008681"/>
    </source>
</evidence>
<evidence type="ECO:0000256" key="3">
    <source>
        <dbReference type="ARBA" id="ARBA00015281"/>
    </source>
</evidence>
<feature type="domain" description="Glycine zipper 2TM" evidence="6">
    <location>
        <begin position="75"/>
        <end position="114"/>
    </location>
</feature>
<keyword evidence="4" id="KW-0449">Lipoprotein</keyword>
<feature type="chain" id="PRO_5032728195" description="17 kDa surface antigen" evidence="5">
    <location>
        <begin position="22"/>
        <end position="122"/>
    </location>
</feature>
<dbReference type="InterPro" id="IPR008816">
    <property type="entry name" value="Gly_zipper_2TM_dom"/>
</dbReference>
<evidence type="ECO:0000256" key="4">
    <source>
        <dbReference type="ARBA" id="ARBA00023288"/>
    </source>
</evidence>
<feature type="signal peptide" evidence="5">
    <location>
        <begin position="1"/>
        <end position="21"/>
    </location>
</feature>
<reference evidence="7 8" key="1">
    <citation type="submission" date="2020-08" db="EMBL/GenBank/DDBJ databases">
        <title>Genomic Encyclopedia of Type Strains, Phase IV (KMG-IV): sequencing the most valuable type-strain genomes for metagenomic binning, comparative biology and taxonomic classification.</title>
        <authorList>
            <person name="Goeker M."/>
        </authorList>
    </citation>
    <scope>NUCLEOTIDE SEQUENCE [LARGE SCALE GENOMIC DNA]</scope>
    <source>
        <strain evidence="7 8">DSM 27203</strain>
    </source>
</reference>
<dbReference type="Proteomes" id="UP000554342">
    <property type="component" value="Unassembled WGS sequence"/>
</dbReference>
<evidence type="ECO:0000256" key="5">
    <source>
        <dbReference type="SAM" id="SignalP"/>
    </source>
</evidence>
<gene>
    <name evidence="7" type="ORF">FHR23_000362</name>
</gene>
<protein>
    <recommendedName>
        <fullName evidence="3">17 kDa surface antigen</fullName>
    </recommendedName>
</protein>
<evidence type="ECO:0000259" key="6">
    <source>
        <dbReference type="Pfam" id="PF05433"/>
    </source>
</evidence>
<name>A0A840YV86_9SPHN</name>
<dbReference type="RefSeq" id="WP_246359650.1">
    <property type="nucleotide sequence ID" value="NZ_BAABIF010000004.1"/>
</dbReference>
<evidence type="ECO:0000313" key="7">
    <source>
        <dbReference type="EMBL" id="MBB5717455.1"/>
    </source>
</evidence>
<evidence type="ECO:0000256" key="1">
    <source>
        <dbReference type="ARBA" id="ARBA00004459"/>
    </source>
</evidence>
<keyword evidence="5" id="KW-0732">Signal</keyword>
<comment type="subcellular location">
    <subcellularLocation>
        <location evidence="1">Cell outer membrane</location>
        <topology evidence="1">Lipid-anchor</topology>
    </subcellularLocation>
</comment>
<dbReference type="Pfam" id="PF05433">
    <property type="entry name" value="Rick_17kDa_Anti"/>
    <property type="match status" value="1"/>
</dbReference>
<comment type="caution">
    <text evidence="7">The sequence shown here is derived from an EMBL/GenBank/DDBJ whole genome shotgun (WGS) entry which is preliminary data.</text>
</comment>
<evidence type="ECO:0000313" key="8">
    <source>
        <dbReference type="Proteomes" id="UP000554342"/>
    </source>
</evidence>
<dbReference type="GO" id="GO:0009279">
    <property type="term" value="C:cell outer membrane"/>
    <property type="evidence" value="ECO:0007669"/>
    <property type="project" value="UniProtKB-SubCell"/>
</dbReference>
<organism evidence="7 8">
    <name type="scientific">Stakelama sediminis</name>
    <dbReference type="NCBI Taxonomy" id="463200"/>
    <lineage>
        <taxon>Bacteria</taxon>
        <taxon>Pseudomonadati</taxon>
        <taxon>Pseudomonadota</taxon>
        <taxon>Alphaproteobacteria</taxon>
        <taxon>Sphingomonadales</taxon>
        <taxon>Sphingomonadaceae</taxon>
        <taxon>Stakelama</taxon>
    </lineage>
</organism>
<dbReference type="AlphaFoldDB" id="A0A840YV86"/>
<dbReference type="EMBL" id="JACIJI010000001">
    <property type="protein sequence ID" value="MBB5717455.1"/>
    <property type="molecule type" value="Genomic_DNA"/>
</dbReference>